<organism evidence="5 6">
    <name type="scientific">Hapsidospora chrysogenum (strain ATCC 11550 / CBS 779.69 / DSM 880 / IAM 14645 / JCM 23072 / IMI 49137)</name>
    <name type="common">Acremonium chrysogenum</name>
    <dbReference type="NCBI Taxonomy" id="857340"/>
    <lineage>
        <taxon>Eukaryota</taxon>
        <taxon>Fungi</taxon>
        <taxon>Dikarya</taxon>
        <taxon>Ascomycota</taxon>
        <taxon>Pezizomycotina</taxon>
        <taxon>Sordariomycetes</taxon>
        <taxon>Hypocreomycetidae</taxon>
        <taxon>Hypocreales</taxon>
        <taxon>Bionectriaceae</taxon>
        <taxon>Hapsidospora</taxon>
    </lineage>
</organism>
<dbReference type="HOGENOM" id="CLU_001265_1_0_1"/>
<comment type="subcellular location">
    <subcellularLocation>
        <location evidence="1">Membrane</location>
        <topology evidence="1">Multi-pass membrane protein</topology>
    </subcellularLocation>
</comment>
<keyword evidence="4" id="KW-0812">Transmembrane</keyword>
<dbReference type="GO" id="GO:0022857">
    <property type="term" value="F:transmembrane transporter activity"/>
    <property type="evidence" value="ECO:0007669"/>
    <property type="project" value="InterPro"/>
</dbReference>
<feature type="region of interest" description="Disordered" evidence="3">
    <location>
        <begin position="246"/>
        <end position="271"/>
    </location>
</feature>
<proteinExistence type="inferred from homology"/>
<comment type="similarity">
    <text evidence="2">Belongs to the major facilitator superfamily. Monocarboxylate porter (TC 2.A.1.13) family.</text>
</comment>
<dbReference type="Pfam" id="PF07690">
    <property type="entry name" value="MFS_1"/>
    <property type="match status" value="1"/>
</dbReference>
<sequence>MDPPSSSSSERWLWWMDDEKKHSIADTIDIEKSEDGEKIDARKERIRDCMTVLGGFLSIMATGGAINSVGLLQTHWENNQLREYSPQTVGWIAGTNIFLSLFVPVLAGPVFDRYGHIWILAVGSGLFVVGLFIISFFDNHSAAPVTLGMMISSWGVLCGTGYGLIQTAVPGVICRRFDRRRGLANGFSSLGNSVGGVLWPMLLRVALERLGWSWSMRAIDGLALVMLAIGNGLMWGSGVPAVGIAARPEPESSDNEKNKEEQEEEGREPSLTWGQCIRDGARCFRKGDFVWMTASLAIFQFVVMGVAGTLPSWGQQQGFEDASLFFYVVAVVNAGAAAGRVVVGSISDSLGRFNSVIIVQTMVVIVGFGIWHNVGTNERLLYVFAALWGFSNGAILGLWSPLVGECVHTPAPDHIHAIIESLRLLTELVCGVSRLCDVENFGRYLSAASSVVSIAGLLCVPSSAQILGTLGPDIHVIFFGTLLILSLMFMVMARVTFTGYSFKIWRVV</sequence>
<evidence type="ECO:0000313" key="6">
    <source>
        <dbReference type="Proteomes" id="UP000029964"/>
    </source>
</evidence>
<feature type="transmembrane region" description="Helical" evidence="4">
    <location>
        <begin position="222"/>
        <end position="246"/>
    </location>
</feature>
<dbReference type="InterPro" id="IPR036259">
    <property type="entry name" value="MFS_trans_sf"/>
</dbReference>
<evidence type="ECO:0000256" key="2">
    <source>
        <dbReference type="ARBA" id="ARBA00006727"/>
    </source>
</evidence>
<reference evidence="6" key="1">
    <citation type="journal article" date="2014" name="Genome Announc.">
        <title>Genome sequence and annotation of Acremonium chrysogenum, producer of the beta-lactam antibiotic cephalosporin C.</title>
        <authorList>
            <person name="Terfehr D."/>
            <person name="Dahlmann T.A."/>
            <person name="Specht T."/>
            <person name="Zadra I."/>
            <person name="Kuernsteiner H."/>
            <person name="Kueck U."/>
        </authorList>
    </citation>
    <scope>NUCLEOTIDE SEQUENCE [LARGE SCALE GENOMIC DNA]</scope>
    <source>
        <strain evidence="6">ATCC 11550 / CBS 779.69 / DSM 880 / IAM 14645 / JCM 23072 / IMI 49137</strain>
    </source>
</reference>
<dbReference type="SUPFAM" id="SSF103473">
    <property type="entry name" value="MFS general substrate transporter"/>
    <property type="match status" value="1"/>
</dbReference>
<keyword evidence="4" id="KW-0472">Membrane</keyword>
<dbReference type="PANTHER" id="PTHR11360:SF230">
    <property type="entry name" value="MONOCARBOXYLATE TRANSPORTER, PUTATIVE (AFU_ORTHOLOGUE AFUA_2G12790)-RELATED"/>
    <property type="match status" value="1"/>
</dbReference>
<gene>
    <name evidence="5" type="ORF">ACRE_043040</name>
</gene>
<feature type="transmembrane region" description="Helical" evidence="4">
    <location>
        <begin position="444"/>
        <end position="464"/>
    </location>
</feature>
<dbReference type="InterPro" id="IPR011701">
    <property type="entry name" value="MFS"/>
</dbReference>
<dbReference type="InterPro" id="IPR050327">
    <property type="entry name" value="Proton-linked_MCT"/>
</dbReference>
<feature type="transmembrane region" description="Helical" evidence="4">
    <location>
        <begin position="183"/>
        <end position="202"/>
    </location>
</feature>
<dbReference type="Proteomes" id="UP000029964">
    <property type="component" value="Unassembled WGS sequence"/>
</dbReference>
<feature type="transmembrane region" description="Helical" evidence="4">
    <location>
        <begin position="117"/>
        <end position="137"/>
    </location>
</feature>
<name>A0A086T647_HAPC1</name>
<comment type="caution">
    <text evidence="5">The sequence shown here is derived from an EMBL/GenBank/DDBJ whole genome shotgun (WGS) entry which is preliminary data.</text>
</comment>
<protein>
    <submittedName>
        <fullName evidence="5">Transporter-like protein</fullName>
    </submittedName>
</protein>
<feature type="transmembrane region" description="Helical" evidence="4">
    <location>
        <begin position="380"/>
        <end position="399"/>
    </location>
</feature>
<dbReference type="EMBL" id="JPKY01000041">
    <property type="protein sequence ID" value="KFH44829.1"/>
    <property type="molecule type" value="Genomic_DNA"/>
</dbReference>
<accession>A0A086T647</accession>
<evidence type="ECO:0000256" key="3">
    <source>
        <dbReference type="SAM" id="MobiDB-lite"/>
    </source>
</evidence>
<dbReference type="GO" id="GO:0016020">
    <property type="term" value="C:membrane"/>
    <property type="evidence" value="ECO:0007669"/>
    <property type="project" value="UniProtKB-SubCell"/>
</dbReference>
<dbReference type="AlphaFoldDB" id="A0A086T647"/>
<feature type="transmembrane region" description="Helical" evidence="4">
    <location>
        <begin position="49"/>
        <end position="69"/>
    </location>
</feature>
<feature type="transmembrane region" description="Helical" evidence="4">
    <location>
        <begin position="322"/>
        <end position="343"/>
    </location>
</feature>
<feature type="transmembrane region" description="Helical" evidence="4">
    <location>
        <begin position="89"/>
        <end position="110"/>
    </location>
</feature>
<keyword evidence="6" id="KW-1185">Reference proteome</keyword>
<feature type="transmembrane region" description="Helical" evidence="4">
    <location>
        <begin position="355"/>
        <end position="374"/>
    </location>
</feature>
<evidence type="ECO:0000256" key="1">
    <source>
        <dbReference type="ARBA" id="ARBA00004141"/>
    </source>
</evidence>
<feature type="transmembrane region" description="Helical" evidence="4">
    <location>
        <begin position="476"/>
        <end position="497"/>
    </location>
</feature>
<evidence type="ECO:0000313" key="5">
    <source>
        <dbReference type="EMBL" id="KFH44829.1"/>
    </source>
</evidence>
<dbReference type="OrthoDB" id="6499973at2759"/>
<dbReference type="Gene3D" id="1.20.1250.20">
    <property type="entry name" value="MFS general substrate transporter like domains"/>
    <property type="match status" value="1"/>
</dbReference>
<dbReference type="PANTHER" id="PTHR11360">
    <property type="entry name" value="MONOCARBOXYLATE TRANSPORTER"/>
    <property type="match status" value="1"/>
</dbReference>
<feature type="transmembrane region" description="Helical" evidence="4">
    <location>
        <begin position="289"/>
        <end position="310"/>
    </location>
</feature>
<keyword evidence="4" id="KW-1133">Transmembrane helix</keyword>
<feature type="compositionally biased region" description="Basic and acidic residues" evidence="3">
    <location>
        <begin position="248"/>
        <end position="260"/>
    </location>
</feature>
<evidence type="ECO:0000256" key="4">
    <source>
        <dbReference type="SAM" id="Phobius"/>
    </source>
</evidence>